<sequence>MVPSSTELILDRLNHSKFRSRFTLHEKERKYLIDKGLDKIIEHATDFINQRLAPAFPKNDRKQTPWKGHPVFIAQHATATCCRSCLEKWYNIQKGQALTQTEKDFILDLIKAWIKRDYQTHQSVKKHS</sequence>
<name>A0A318MXH3_9PROT</name>
<comment type="caution">
    <text evidence="1">The sequence shown here is derived from an EMBL/GenBank/DDBJ whole genome shotgun (WGS) entry which is preliminary data.</text>
</comment>
<keyword evidence="2" id="KW-1185">Reference proteome</keyword>
<reference evidence="1 2" key="1">
    <citation type="submission" date="2018-05" db="EMBL/GenBank/DDBJ databases">
        <title>Reference genomes for bee gut microbiota database.</title>
        <authorList>
            <person name="Ellegaard K.M."/>
        </authorList>
    </citation>
    <scope>NUCLEOTIDE SEQUENCE [LARGE SCALE GENOMIC DNA]</scope>
    <source>
        <strain evidence="1 2">ESL0284</strain>
    </source>
</reference>
<dbReference type="Pfam" id="PF13811">
    <property type="entry name" value="DUF4186"/>
    <property type="match status" value="1"/>
</dbReference>
<evidence type="ECO:0000313" key="1">
    <source>
        <dbReference type="EMBL" id="PXY99797.1"/>
    </source>
</evidence>
<dbReference type="AlphaFoldDB" id="A0A318MXH3"/>
<dbReference type="EMBL" id="QGLT01000004">
    <property type="protein sequence ID" value="PXY99797.1"/>
    <property type="molecule type" value="Genomic_DNA"/>
</dbReference>
<organism evidence="1 2">
    <name type="scientific">Commensalibacter melissae</name>
    <dbReference type="NCBI Taxonomy" id="2070537"/>
    <lineage>
        <taxon>Bacteria</taxon>
        <taxon>Pseudomonadati</taxon>
        <taxon>Pseudomonadota</taxon>
        <taxon>Alphaproteobacteria</taxon>
        <taxon>Acetobacterales</taxon>
        <taxon>Acetobacteraceae</taxon>
    </lineage>
</organism>
<accession>A0A318MXH3</accession>
<dbReference type="GeneID" id="83702354"/>
<dbReference type="Proteomes" id="UP000247565">
    <property type="component" value="Unassembled WGS sequence"/>
</dbReference>
<dbReference type="RefSeq" id="WP_110439417.1">
    <property type="nucleotide sequence ID" value="NZ_CP033087.1"/>
</dbReference>
<evidence type="ECO:0000313" key="2">
    <source>
        <dbReference type="Proteomes" id="UP000247565"/>
    </source>
</evidence>
<gene>
    <name evidence="1" type="ORF">DK869_07605</name>
</gene>
<dbReference type="InterPro" id="IPR020378">
    <property type="entry name" value="DUF4186"/>
</dbReference>
<dbReference type="OrthoDB" id="3781311at2"/>
<proteinExistence type="predicted"/>
<protein>
    <submittedName>
        <fullName evidence="1">DUF4186 domain-containing protein</fullName>
    </submittedName>
</protein>